<protein>
    <submittedName>
        <fullName evidence="2">BgTH12-03063</fullName>
    </submittedName>
</protein>
<feature type="region of interest" description="Disordered" evidence="1">
    <location>
        <begin position="1"/>
        <end position="26"/>
    </location>
</feature>
<gene>
    <name evidence="2" type="ORF">BGTH12_LOCUS4756</name>
</gene>
<evidence type="ECO:0000313" key="2">
    <source>
        <dbReference type="EMBL" id="CAD6503398.1"/>
    </source>
</evidence>
<dbReference type="Proteomes" id="UP000683417">
    <property type="component" value="Unassembled WGS sequence"/>
</dbReference>
<name>A0A9W4D3C1_BLUGR</name>
<evidence type="ECO:0000313" key="3">
    <source>
        <dbReference type="Proteomes" id="UP000683417"/>
    </source>
</evidence>
<evidence type="ECO:0000256" key="1">
    <source>
        <dbReference type="SAM" id="MobiDB-lite"/>
    </source>
</evidence>
<reference evidence="2" key="1">
    <citation type="submission" date="2020-10" db="EMBL/GenBank/DDBJ databases">
        <authorList>
            <person name="Muller C M."/>
        </authorList>
    </citation>
    <scope>NUCLEOTIDE SEQUENCE</scope>
    <source>
        <strain evidence="2">THUN-12</strain>
    </source>
</reference>
<dbReference type="AlphaFoldDB" id="A0A9W4D3C1"/>
<proteinExistence type="predicted"/>
<dbReference type="EMBL" id="CAJHIT010000007">
    <property type="protein sequence ID" value="CAD6503398.1"/>
    <property type="molecule type" value="Genomic_DNA"/>
</dbReference>
<organism evidence="2 3">
    <name type="scientific">Blumeria graminis f. sp. triticale</name>
    <dbReference type="NCBI Taxonomy" id="1689686"/>
    <lineage>
        <taxon>Eukaryota</taxon>
        <taxon>Fungi</taxon>
        <taxon>Dikarya</taxon>
        <taxon>Ascomycota</taxon>
        <taxon>Pezizomycotina</taxon>
        <taxon>Leotiomycetes</taxon>
        <taxon>Erysiphales</taxon>
        <taxon>Erysiphaceae</taxon>
        <taxon>Blumeria</taxon>
    </lineage>
</organism>
<feature type="compositionally biased region" description="Polar residues" evidence="1">
    <location>
        <begin position="14"/>
        <end position="23"/>
    </location>
</feature>
<accession>A0A9W4D3C1</accession>
<comment type="caution">
    <text evidence="2">The sequence shown here is derived from an EMBL/GenBank/DDBJ whole genome shotgun (WGS) entry which is preliminary data.</text>
</comment>
<sequence length="217" mass="24572">MNELRIKGQALPTPRQSPSTSNKPIHKQYLFEESQNHHCDQLVKSSDLPSVSCEVKRVSRIPEQYLQREVEPSIVLETPNAKSPLSSPSTARSFVLETPRLLWNSRWQQHSRTKVSVLNSGKKMIRCPNQSRIYTSGSGSPFVANKFPSENSSKIIQTREETRKVSMSMRKPSLTSSTDLKPDVIHHQVFPSIGSVVMKNSLGINSMLKKKNKRKPH</sequence>